<keyword evidence="2" id="KW-1185">Reference proteome</keyword>
<dbReference type="RefSeq" id="WP_154424589.1">
    <property type="nucleotide sequence ID" value="NZ_VUNN01000003.1"/>
</dbReference>
<dbReference type="Proteomes" id="UP000460549">
    <property type="component" value="Unassembled WGS sequence"/>
</dbReference>
<dbReference type="EMBL" id="VUNN01000003">
    <property type="protein sequence ID" value="MSU05690.1"/>
    <property type="molecule type" value="Genomic_DNA"/>
</dbReference>
<sequence>MRKLLTLFILIIALIPLSASSLRVGLYNVPKELSNELSSALELFLSNNFRSSKLDELCYNRLNGAFEKEEDLKIHKALIEEKTPAERSTFEYKEFDIIECIELSENSLNDAILSKNIDALNYLKSYNELDLIFIYSVDIDGPLSFIELFVFDGTVNGVLDSVFLTHEEPSFYENILLELGKIYYPEVAFVRENGNLKPVNAELSEYELKPGEITEIEAEEVEIVEHSQLLFSIPYDAKLSVFAIDSSALPIWINSSEDDLIVSLNKDGFEGRVFQLDNSQDSVHALRLTPKWIKEDGVLKSAKDDFYRALRNTFLCFSLYAISSTINNINSDIAPWGDIIKSATAGISIVSLINLIKSCGVYYNRAKETYL</sequence>
<accession>A0A7X2TR11</accession>
<comment type="caution">
    <text evidence="1">The sequence shown here is derived from an EMBL/GenBank/DDBJ whole genome shotgun (WGS) entry which is preliminary data.</text>
</comment>
<organism evidence="1 2">
    <name type="scientific">Bullifex porci</name>
    <dbReference type="NCBI Taxonomy" id="2606638"/>
    <lineage>
        <taxon>Bacteria</taxon>
        <taxon>Pseudomonadati</taxon>
        <taxon>Spirochaetota</taxon>
        <taxon>Spirochaetia</taxon>
        <taxon>Spirochaetales</taxon>
        <taxon>Spirochaetaceae</taxon>
        <taxon>Bullifex</taxon>
    </lineage>
</organism>
<protein>
    <submittedName>
        <fullName evidence="1">Uncharacterized protein</fullName>
    </submittedName>
</protein>
<proteinExistence type="predicted"/>
<evidence type="ECO:0000313" key="2">
    <source>
        <dbReference type="Proteomes" id="UP000460549"/>
    </source>
</evidence>
<reference evidence="1 2" key="1">
    <citation type="submission" date="2019-08" db="EMBL/GenBank/DDBJ databases">
        <title>In-depth cultivation of the pig gut microbiome towards novel bacterial diversity and tailored functional studies.</title>
        <authorList>
            <person name="Wylensek D."/>
            <person name="Hitch T.C.A."/>
            <person name="Clavel T."/>
        </authorList>
    </citation>
    <scope>NUCLEOTIDE SEQUENCE [LARGE SCALE GENOMIC DNA]</scope>
    <source>
        <strain evidence="1 2">NM-380-WT-3C1</strain>
    </source>
</reference>
<name>A0A7X2TR11_9SPIO</name>
<gene>
    <name evidence="1" type="ORF">FYJ80_02695</name>
</gene>
<dbReference type="AlphaFoldDB" id="A0A7X2TR11"/>
<evidence type="ECO:0000313" key="1">
    <source>
        <dbReference type="EMBL" id="MSU05690.1"/>
    </source>
</evidence>